<name>A0A2M9HG16_9BIFI</name>
<reference evidence="1 2" key="1">
    <citation type="submission" date="2017-10" db="EMBL/GenBank/DDBJ databases">
        <title>Draft genome sequences of strains TRE 1, TRE 9, TRE H and TRI 7, isolated from tamarins, belonging to four potential novel Bifidobacterium species.</title>
        <authorList>
            <person name="Mattarelli P."/>
            <person name="Modesto M."/>
            <person name="Puglisi E."/>
            <person name="Morelli L."/>
            <person name="Spezio C."/>
            <person name="Bonetti A."/>
            <person name="Sandri C."/>
        </authorList>
    </citation>
    <scope>NUCLEOTIDE SEQUENCE [LARGE SCALE GENOMIC DNA]</scope>
    <source>
        <strain evidence="2">TRI7</strain>
    </source>
</reference>
<gene>
    <name evidence="1" type="ORF">CSQ87_02235</name>
</gene>
<accession>A0A2M9HG16</accession>
<dbReference type="OrthoDB" id="3223614at2"/>
<dbReference type="Gene3D" id="2.160.20.10">
    <property type="entry name" value="Single-stranded right-handed beta-helix, Pectin lyase-like"/>
    <property type="match status" value="1"/>
</dbReference>
<comment type="caution">
    <text evidence="1">The sequence shown here is derived from an EMBL/GenBank/DDBJ whole genome shotgun (WGS) entry which is preliminary data.</text>
</comment>
<sequence length="783" mass="82373">MADAIAAAQAGQTVVITANTDEHVSIDKKLNITADKGVSFAGTLTFNKGADGSSVKGVTFDRPAAGAEGTFNAVALESVTNVTVSGNVFNSPSALFQGKEWQYNGVWVRGSANFTIADNEFNLGRLNDTNGTGTVAADSNSNQAVNLVGWGNNNIHDVTIKGNQVTVTAPAADATRSGSIQLLIAMGNSSTEGKYGIQNVTVEGNTYNGAADSANARFAGLANVKGIRFVGNTVSNAAGGIFQSIWQGSTSSSDDVSISADTYTSVQKPFAVNTNEAVGALLTDASGKTTSYGWIADAVKAANAQDGATITVLKNVSNHSQYTFNTKVTFTAAQPGLTFNGSIRLKASGSKVSNLGFLIDNNDLVFKDGKLQSGSVQQSVIVSNGAKDVEITGNTFSIPSVYKGQVDFQPSSIWLEQGVSGTNIHDNTFKLGRSHYNSAVGINFVGGTTPIADTTVNNNTVTFTKDAPNVTSGSAMFVVANGNTDGKYGVQGITASGNVVDGTALPNKSYAVAISDVKGLHLTDNKVTGTYMALSYSSWQGKTSASTDIVLKKNALKDNTADVYFNPLFNTGKMTSRDVVYGSGADANVIVRSTYEAKAPYVNGLAFAGWYTDSTLSKPAQQGSKDVVAYLIPVEQAYKIQFLGGSLRVDTPQVKDTANLRFSYRTKMLGKNLQYQSAGWSYTIPGINNFDATAKNPYTDTEGYTVNNLVLTNVPKDQYDTAIRVRMSLTYKTPDGTSVTVFDPVEQSRSVNQVAKAIVQDGTVSGVVKDYAQGLLDVSAALR</sequence>
<proteinExistence type="predicted"/>
<dbReference type="SMART" id="SM00710">
    <property type="entry name" value="PbH1"/>
    <property type="match status" value="8"/>
</dbReference>
<dbReference type="Proteomes" id="UP000231451">
    <property type="component" value="Unassembled WGS sequence"/>
</dbReference>
<evidence type="ECO:0000313" key="2">
    <source>
        <dbReference type="Proteomes" id="UP000231451"/>
    </source>
</evidence>
<dbReference type="RefSeq" id="WP_100512265.1">
    <property type="nucleotide sequence ID" value="NZ_PEBK01000002.1"/>
</dbReference>
<dbReference type="EMBL" id="PEBK01000002">
    <property type="protein sequence ID" value="PJM75731.1"/>
    <property type="molecule type" value="Genomic_DNA"/>
</dbReference>
<keyword evidence="2" id="KW-1185">Reference proteome</keyword>
<dbReference type="SUPFAM" id="SSF51126">
    <property type="entry name" value="Pectin lyase-like"/>
    <property type="match status" value="2"/>
</dbReference>
<organism evidence="1 2">
    <name type="scientific">Bifidobacterium simiarum</name>
    <dbReference type="NCBI Taxonomy" id="2045441"/>
    <lineage>
        <taxon>Bacteria</taxon>
        <taxon>Bacillati</taxon>
        <taxon>Actinomycetota</taxon>
        <taxon>Actinomycetes</taxon>
        <taxon>Bifidobacteriales</taxon>
        <taxon>Bifidobacteriaceae</taxon>
        <taxon>Bifidobacterium</taxon>
    </lineage>
</organism>
<dbReference type="InterPro" id="IPR012334">
    <property type="entry name" value="Pectin_lyas_fold"/>
</dbReference>
<dbReference type="InterPro" id="IPR006626">
    <property type="entry name" value="PbH1"/>
</dbReference>
<dbReference type="InterPro" id="IPR011050">
    <property type="entry name" value="Pectin_lyase_fold/virulence"/>
</dbReference>
<dbReference type="AlphaFoldDB" id="A0A2M9HG16"/>
<evidence type="ECO:0000313" key="1">
    <source>
        <dbReference type="EMBL" id="PJM75731.1"/>
    </source>
</evidence>
<protein>
    <submittedName>
        <fullName evidence="1">Uncharacterized protein</fullName>
    </submittedName>
</protein>